<dbReference type="GO" id="GO:0016567">
    <property type="term" value="P:protein ubiquitination"/>
    <property type="evidence" value="ECO:0007669"/>
    <property type="project" value="InterPro"/>
</dbReference>
<dbReference type="InterPro" id="IPR000210">
    <property type="entry name" value="BTB/POZ_dom"/>
</dbReference>
<dbReference type="Proteomes" id="UP000275267">
    <property type="component" value="Unassembled WGS sequence"/>
</dbReference>
<comment type="caution">
    <text evidence="5">The sequence shown here is derived from an EMBL/GenBank/DDBJ whole genome shotgun (WGS) entry which is preliminary data.</text>
</comment>
<comment type="similarity">
    <text evidence="2">Belongs to the Tdpoz family.</text>
</comment>
<organism evidence="5 6">
    <name type="scientific">Panicum miliaceum</name>
    <name type="common">Proso millet</name>
    <name type="synonym">Broomcorn millet</name>
    <dbReference type="NCBI Taxonomy" id="4540"/>
    <lineage>
        <taxon>Eukaryota</taxon>
        <taxon>Viridiplantae</taxon>
        <taxon>Streptophyta</taxon>
        <taxon>Embryophyta</taxon>
        <taxon>Tracheophyta</taxon>
        <taxon>Spermatophyta</taxon>
        <taxon>Magnoliopsida</taxon>
        <taxon>Liliopsida</taxon>
        <taxon>Poales</taxon>
        <taxon>Poaceae</taxon>
        <taxon>PACMAD clade</taxon>
        <taxon>Panicoideae</taxon>
        <taxon>Panicodae</taxon>
        <taxon>Paniceae</taxon>
        <taxon>Panicinae</taxon>
        <taxon>Panicum</taxon>
        <taxon>Panicum sect. Panicum</taxon>
    </lineage>
</organism>
<reference evidence="6" key="1">
    <citation type="journal article" date="2019" name="Nat. Commun.">
        <title>The genome of broomcorn millet.</title>
        <authorList>
            <person name="Zou C."/>
            <person name="Miki D."/>
            <person name="Li D."/>
            <person name="Tang Q."/>
            <person name="Xiao L."/>
            <person name="Rajput S."/>
            <person name="Deng P."/>
            <person name="Jia W."/>
            <person name="Huang R."/>
            <person name="Zhang M."/>
            <person name="Sun Y."/>
            <person name="Hu J."/>
            <person name="Fu X."/>
            <person name="Schnable P.S."/>
            <person name="Li F."/>
            <person name="Zhang H."/>
            <person name="Feng B."/>
            <person name="Zhu X."/>
            <person name="Liu R."/>
            <person name="Schnable J.C."/>
            <person name="Zhu J.-K."/>
            <person name="Zhang H."/>
        </authorList>
    </citation>
    <scope>NUCLEOTIDE SEQUENCE [LARGE SCALE GENOMIC DNA]</scope>
</reference>
<feature type="domain" description="MATH" evidence="4">
    <location>
        <begin position="23"/>
        <end position="159"/>
    </location>
</feature>
<feature type="domain" description="BTB" evidence="3">
    <location>
        <begin position="195"/>
        <end position="264"/>
    </location>
</feature>
<evidence type="ECO:0008006" key="7">
    <source>
        <dbReference type="Google" id="ProtNLM"/>
    </source>
</evidence>
<dbReference type="SMART" id="SM00225">
    <property type="entry name" value="BTB"/>
    <property type="match status" value="1"/>
</dbReference>
<accession>A0A3L6TGJ7</accession>
<dbReference type="Gene3D" id="3.30.710.10">
    <property type="entry name" value="Potassium Channel Kv1.1, Chain A"/>
    <property type="match status" value="1"/>
</dbReference>
<dbReference type="Pfam" id="PF00651">
    <property type="entry name" value="BTB"/>
    <property type="match status" value="1"/>
</dbReference>
<comment type="pathway">
    <text evidence="1">Protein modification; protein ubiquitination.</text>
</comment>
<dbReference type="OrthoDB" id="6359816at2759"/>
<proteinExistence type="inferred from homology"/>
<dbReference type="AlphaFoldDB" id="A0A3L6TGJ7"/>
<name>A0A3L6TGJ7_PANMI</name>
<sequence>MPSASGRRKPSRSASAIVADKERGRHELMVDAGTLDAAAPAGAGGLLASSPFTVGGHRWRVRYYPNGDCTASKGWVSIYLFLDEDVAEPVRARFRLSIVSEARALFFVKFKEELLSHPEVQHDFTSRTSWGYSKFCQNKVLASLVRHRGLDRFSIRCDIVVLNGFRTEEEAPSAAVPPSDLHKHLGDLLQSGRGADVVFEVGGEAFAAHRCVLAARSPVISAELLGAAGGGAPAAGVVRVDGVEPRAFKALLRYAYTDALPEMDKEEEDAILRNLLVAADRYGLPRLKTICEDRLCMILDVATVEIVLALAEQHHCGRLKEACLQFLAAPANLRAVMSARGK</sequence>
<protein>
    <recommendedName>
        <fullName evidence="7">BTB/POZ and MATH domain-containing protein 2-like</fullName>
    </recommendedName>
</protein>
<dbReference type="PANTHER" id="PTHR26379">
    <property type="entry name" value="BTB/POZ AND MATH DOMAIN-CONTAINING PROTEIN 1"/>
    <property type="match status" value="1"/>
</dbReference>
<dbReference type="PROSITE" id="PS50144">
    <property type="entry name" value="MATH"/>
    <property type="match status" value="1"/>
</dbReference>
<evidence type="ECO:0000256" key="1">
    <source>
        <dbReference type="ARBA" id="ARBA00004906"/>
    </source>
</evidence>
<dbReference type="InterPro" id="IPR008974">
    <property type="entry name" value="TRAF-like"/>
</dbReference>
<dbReference type="SUPFAM" id="SSF49599">
    <property type="entry name" value="TRAF domain-like"/>
    <property type="match status" value="1"/>
</dbReference>
<dbReference type="InterPro" id="IPR011333">
    <property type="entry name" value="SKP1/BTB/POZ_sf"/>
</dbReference>
<evidence type="ECO:0000259" key="4">
    <source>
        <dbReference type="PROSITE" id="PS50144"/>
    </source>
</evidence>
<gene>
    <name evidence="5" type="ORF">C2845_PM01G06830</name>
</gene>
<dbReference type="Pfam" id="PF24570">
    <property type="entry name" value="BACK_BPM_SPOP"/>
    <property type="match status" value="1"/>
</dbReference>
<dbReference type="PROSITE" id="PS50097">
    <property type="entry name" value="BTB"/>
    <property type="match status" value="1"/>
</dbReference>
<dbReference type="Gene3D" id="2.60.210.10">
    <property type="entry name" value="Apoptosis, Tumor Necrosis Factor Receptor Associated Protein 2, Chain A"/>
    <property type="match status" value="1"/>
</dbReference>
<dbReference type="InterPro" id="IPR045005">
    <property type="entry name" value="BPM1-6"/>
</dbReference>
<evidence type="ECO:0000256" key="2">
    <source>
        <dbReference type="ARBA" id="ARBA00010846"/>
    </source>
</evidence>
<evidence type="ECO:0000313" key="6">
    <source>
        <dbReference type="Proteomes" id="UP000275267"/>
    </source>
</evidence>
<dbReference type="PANTHER" id="PTHR26379:SF518">
    <property type="entry name" value="BTB DOMAIN-CONTAINING PROTEIN"/>
    <property type="match status" value="1"/>
</dbReference>
<keyword evidence="6" id="KW-1185">Reference proteome</keyword>
<dbReference type="EMBL" id="PQIB02000001">
    <property type="protein sequence ID" value="RLN39360.1"/>
    <property type="molecule type" value="Genomic_DNA"/>
</dbReference>
<dbReference type="Pfam" id="PF22486">
    <property type="entry name" value="MATH_2"/>
    <property type="match status" value="1"/>
</dbReference>
<evidence type="ECO:0000259" key="3">
    <source>
        <dbReference type="PROSITE" id="PS50097"/>
    </source>
</evidence>
<dbReference type="SUPFAM" id="SSF54695">
    <property type="entry name" value="POZ domain"/>
    <property type="match status" value="1"/>
</dbReference>
<dbReference type="Gene3D" id="6.10.250.3030">
    <property type="match status" value="1"/>
</dbReference>
<dbReference type="STRING" id="4540.A0A3L6TGJ7"/>
<dbReference type="InterPro" id="IPR056423">
    <property type="entry name" value="BACK_BPM_SPOP"/>
</dbReference>
<dbReference type="InterPro" id="IPR002083">
    <property type="entry name" value="MATH/TRAF_dom"/>
</dbReference>
<dbReference type="CDD" id="cd00121">
    <property type="entry name" value="MATH"/>
    <property type="match status" value="1"/>
</dbReference>
<evidence type="ECO:0000313" key="5">
    <source>
        <dbReference type="EMBL" id="RLN39360.1"/>
    </source>
</evidence>